<evidence type="ECO:0000256" key="5">
    <source>
        <dbReference type="ARBA" id="ARBA00022777"/>
    </source>
</evidence>
<comment type="catalytic activity">
    <reaction evidence="8">
        <text>dZDP + ATP = dZTP + ADP</text>
        <dbReference type="Rhea" id="RHEA:67644"/>
        <dbReference type="ChEBI" id="CHEBI:30616"/>
        <dbReference type="ChEBI" id="CHEBI:172929"/>
        <dbReference type="ChEBI" id="CHEBI:172931"/>
        <dbReference type="ChEBI" id="CHEBI:456216"/>
    </reaction>
</comment>
<dbReference type="RefSeq" id="WP_013488469.1">
    <property type="nucleotide sequence ID" value="NC_014829.1"/>
</dbReference>
<dbReference type="CDD" id="cd04413">
    <property type="entry name" value="NDPk_I"/>
    <property type="match status" value="1"/>
</dbReference>
<dbReference type="EMBL" id="CP002394">
    <property type="protein sequence ID" value="ADU30133.1"/>
    <property type="molecule type" value="Genomic_DNA"/>
</dbReference>
<dbReference type="Gene3D" id="3.30.70.141">
    <property type="entry name" value="Nucleoside diphosphate kinase-like domain"/>
    <property type="match status" value="1"/>
</dbReference>
<keyword evidence="9" id="KW-0067">ATP-binding</keyword>
<dbReference type="GO" id="GO:0006183">
    <property type="term" value="P:GTP biosynthetic process"/>
    <property type="evidence" value="ECO:0007669"/>
    <property type="project" value="UniProtKB-UniRule"/>
</dbReference>
<keyword evidence="3 9" id="KW-0597">Phosphoprotein</keyword>
<dbReference type="InterPro" id="IPR034907">
    <property type="entry name" value="NDK-like_dom"/>
</dbReference>
<feature type="binding site" evidence="9 10">
    <location>
        <position position="102"/>
    </location>
    <ligand>
        <name>ATP</name>
        <dbReference type="ChEBI" id="CHEBI:30616"/>
    </ligand>
</feature>
<evidence type="ECO:0000256" key="10">
    <source>
        <dbReference type="PROSITE-ProRule" id="PRU00706"/>
    </source>
</evidence>
<evidence type="ECO:0000256" key="8">
    <source>
        <dbReference type="ARBA" id="ARBA00047945"/>
    </source>
</evidence>
<dbReference type="GO" id="GO:0005737">
    <property type="term" value="C:cytoplasm"/>
    <property type="evidence" value="ECO:0007669"/>
    <property type="project" value="UniProtKB-SubCell"/>
</dbReference>
<comment type="catalytic activity">
    <reaction evidence="9">
        <text>a 2'-deoxyribonucleoside 5'-diphosphate + ATP = a 2'-deoxyribonucleoside 5'-triphosphate + ADP</text>
        <dbReference type="Rhea" id="RHEA:44640"/>
        <dbReference type="ChEBI" id="CHEBI:30616"/>
        <dbReference type="ChEBI" id="CHEBI:61560"/>
        <dbReference type="ChEBI" id="CHEBI:73316"/>
        <dbReference type="ChEBI" id="CHEBI:456216"/>
        <dbReference type="EC" id="2.7.4.6"/>
    </reaction>
</comment>
<organism evidence="13 14">
    <name type="scientific">Evansella cellulosilytica (strain ATCC 21833 / DSM 2522 / FERM P-1141 / JCM 9156 / N-4)</name>
    <name type="common">Bacillus cellulosilyticus</name>
    <dbReference type="NCBI Taxonomy" id="649639"/>
    <lineage>
        <taxon>Bacteria</taxon>
        <taxon>Bacillati</taxon>
        <taxon>Bacillota</taxon>
        <taxon>Bacilli</taxon>
        <taxon>Bacillales</taxon>
        <taxon>Bacillaceae</taxon>
        <taxon>Evansella</taxon>
    </lineage>
</organism>
<accession>E6TZF9</accession>
<keyword evidence="9" id="KW-0963">Cytoplasm</keyword>
<comment type="function">
    <text evidence="9">Major role in the synthesis of nucleoside triphosphates other than ATP. The ATP gamma phosphate is transferred to the NDP beta phosphate via a ping-pong mechanism, using a phosphorylated active-site intermediate.</text>
</comment>
<keyword evidence="6 9" id="KW-0546">Nucleotide metabolism</keyword>
<evidence type="ECO:0000256" key="3">
    <source>
        <dbReference type="ARBA" id="ARBA00022553"/>
    </source>
</evidence>
<dbReference type="SUPFAM" id="SSF54919">
    <property type="entry name" value="Nucleoside diphosphate kinase, NDK"/>
    <property type="match status" value="1"/>
</dbReference>
<feature type="binding site" evidence="9 10">
    <location>
        <position position="9"/>
    </location>
    <ligand>
        <name>ATP</name>
        <dbReference type="ChEBI" id="CHEBI:30616"/>
    </ligand>
</feature>
<dbReference type="Proteomes" id="UP000001401">
    <property type="component" value="Chromosome"/>
</dbReference>
<dbReference type="eggNOG" id="COG0105">
    <property type="taxonomic scope" value="Bacteria"/>
</dbReference>
<feature type="binding site" evidence="9 10">
    <location>
        <position position="57"/>
    </location>
    <ligand>
        <name>ATP</name>
        <dbReference type="ChEBI" id="CHEBI:30616"/>
    </ligand>
</feature>
<dbReference type="PANTHER" id="PTHR11349">
    <property type="entry name" value="NUCLEOSIDE DIPHOSPHATE KINASE"/>
    <property type="match status" value="1"/>
</dbReference>
<keyword evidence="4 9" id="KW-0808">Transferase</keyword>
<feature type="binding site" evidence="9 10">
    <location>
        <position position="85"/>
    </location>
    <ligand>
        <name>ATP</name>
        <dbReference type="ChEBI" id="CHEBI:30616"/>
    </ligand>
</feature>
<comment type="catalytic activity">
    <reaction evidence="9">
        <text>a ribonucleoside 5'-diphosphate + ATP = a ribonucleoside 5'-triphosphate + ADP</text>
        <dbReference type="Rhea" id="RHEA:18113"/>
        <dbReference type="ChEBI" id="CHEBI:30616"/>
        <dbReference type="ChEBI" id="CHEBI:57930"/>
        <dbReference type="ChEBI" id="CHEBI:61557"/>
        <dbReference type="ChEBI" id="CHEBI:456216"/>
        <dbReference type="EC" id="2.7.4.6"/>
    </reaction>
</comment>
<comment type="cofactor">
    <cofactor evidence="1 9">
        <name>Mg(2+)</name>
        <dbReference type="ChEBI" id="CHEBI:18420"/>
    </cofactor>
</comment>
<evidence type="ECO:0000313" key="13">
    <source>
        <dbReference type="EMBL" id="ADU30133.1"/>
    </source>
</evidence>
<dbReference type="HOGENOM" id="CLU_060216_6_3_9"/>
<feature type="binding site" evidence="9 10">
    <location>
        <position position="91"/>
    </location>
    <ligand>
        <name>ATP</name>
        <dbReference type="ChEBI" id="CHEBI:30616"/>
    </ligand>
</feature>
<evidence type="ECO:0000259" key="12">
    <source>
        <dbReference type="SMART" id="SM00562"/>
    </source>
</evidence>
<dbReference type="FunFam" id="3.30.70.141:FF:000002">
    <property type="entry name" value="Nucleoside diphosphate kinase"/>
    <property type="match status" value="1"/>
</dbReference>
<evidence type="ECO:0000256" key="2">
    <source>
        <dbReference type="ARBA" id="ARBA00008142"/>
    </source>
</evidence>
<evidence type="ECO:0000256" key="6">
    <source>
        <dbReference type="ARBA" id="ARBA00023080"/>
    </source>
</evidence>
<evidence type="ECO:0000256" key="1">
    <source>
        <dbReference type="ARBA" id="ARBA00001946"/>
    </source>
</evidence>
<dbReference type="HAMAP" id="MF_00451">
    <property type="entry name" value="NDP_kinase"/>
    <property type="match status" value="1"/>
</dbReference>
<feature type="domain" description="Nucleoside diphosphate kinase-like" evidence="12">
    <location>
        <begin position="1"/>
        <end position="138"/>
    </location>
</feature>
<evidence type="ECO:0000313" key="14">
    <source>
        <dbReference type="Proteomes" id="UP000001401"/>
    </source>
</evidence>
<dbReference type="GO" id="GO:0006241">
    <property type="term" value="P:CTP biosynthetic process"/>
    <property type="evidence" value="ECO:0007669"/>
    <property type="project" value="UniProtKB-UniRule"/>
</dbReference>
<reference evidence="13" key="1">
    <citation type="submission" date="2010-12" db="EMBL/GenBank/DDBJ databases">
        <title>Complete sequence of Bacillus cellulosilyticus DSM 2522.</title>
        <authorList>
            <consortium name="US DOE Joint Genome Institute"/>
            <person name="Lucas S."/>
            <person name="Copeland A."/>
            <person name="Lapidus A."/>
            <person name="Cheng J.-F."/>
            <person name="Bruce D."/>
            <person name="Goodwin L."/>
            <person name="Pitluck S."/>
            <person name="Chertkov O."/>
            <person name="Detter J.C."/>
            <person name="Han C."/>
            <person name="Tapia R."/>
            <person name="Land M."/>
            <person name="Hauser L."/>
            <person name="Jeffries C."/>
            <person name="Kyrpides N."/>
            <person name="Ivanova N."/>
            <person name="Mikhailova N."/>
            <person name="Brumm P."/>
            <person name="Mead D."/>
            <person name="Woyke T."/>
        </authorList>
    </citation>
    <scope>NUCLEOTIDE SEQUENCE [LARGE SCALE GENOMIC DNA]</scope>
    <source>
        <strain evidence="13">DSM 2522</strain>
    </source>
</reference>
<comment type="similarity">
    <text evidence="2 9 10 11">Belongs to the NDK family.</text>
</comment>
<dbReference type="PRINTS" id="PR01243">
    <property type="entry name" value="NUCDPKINASE"/>
</dbReference>
<feature type="active site" description="Pros-phosphohistidine intermediate" evidence="9 10">
    <location>
        <position position="115"/>
    </location>
</feature>
<dbReference type="NCBIfam" id="NF001908">
    <property type="entry name" value="PRK00668.1"/>
    <property type="match status" value="1"/>
</dbReference>
<dbReference type="GO" id="GO:0004550">
    <property type="term" value="F:nucleoside diphosphate kinase activity"/>
    <property type="evidence" value="ECO:0007669"/>
    <property type="project" value="UniProtKB-UniRule"/>
</dbReference>
<keyword evidence="5 9" id="KW-0418">Kinase</keyword>
<comment type="subcellular location">
    <subcellularLocation>
        <location evidence="9">Cytoplasm</location>
    </subcellularLocation>
</comment>
<dbReference type="AlphaFoldDB" id="E6TZF9"/>
<dbReference type="EC" id="2.7.4.6" evidence="9"/>
<dbReference type="SMART" id="SM00562">
    <property type="entry name" value="NDK"/>
    <property type="match status" value="1"/>
</dbReference>
<dbReference type="STRING" id="649639.Bcell_1871"/>
<feature type="modified residue" description="Phosphothreonine" evidence="9">
    <location>
        <position position="91"/>
    </location>
</feature>
<keyword evidence="9" id="KW-0460">Magnesium</keyword>
<dbReference type="GO" id="GO:0006228">
    <property type="term" value="P:UTP biosynthetic process"/>
    <property type="evidence" value="ECO:0007669"/>
    <property type="project" value="UniProtKB-UniRule"/>
</dbReference>
<keyword evidence="9" id="KW-0547">Nucleotide-binding</keyword>
<evidence type="ECO:0000256" key="9">
    <source>
        <dbReference type="HAMAP-Rule" id="MF_00451"/>
    </source>
</evidence>
<protein>
    <recommendedName>
        <fullName evidence="9">Nucleoside diphosphate kinase</fullName>
        <shortName evidence="9">NDK</shortName>
        <shortName evidence="9">NDP kinase</shortName>
        <ecNumber evidence="9">2.7.4.6</ecNumber>
    </recommendedName>
    <alternativeName>
        <fullName evidence="9">Nucleoside-2-P kinase</fullName>
    </alternativeName>
</protein>
<feature type="modified residue" description="Phosphoserine" evidence="9">
    <location>
        <position position="122"/>
    </location>
</feature>
<dbReference type="KEGG" id="bco:Bcell_1871"/>
<comment type="function">
    <text evidence="7">(Microbial infection) Catalyzes the phosphorylation of dZDP to dZTP, when the bacterium is infected by a phage that produces the substrate for the synthesis of dZTP (2- amino-2'-deoxyadenosine 5'-triphosphate), which is then used by the phage as a DNA polymerase substrate.</text>
</comment>
<keyword evidence="14" id="KW-1185">Reference proteome</keyword>
<dbReference type="InterPro" id="IPR036850">
    <property type="entry name" value="NDK-like_dom_sf"/>
</dbReference>
<name>E6TZF9_EVAC2</name>
<dbReference type="OrthoDB" id="9801161at2"/>
<dbReference type="InterPro" id="IPR001564">
    <property type="entry name" value="Nucleoside_diP_kinase"/>
</dbReference>
<feature type="binding site" evidence="9 10">
    <location>
        <position position="112"/>
    </location>
    <ligand>
        <name>ATP</name>
        <dbReference type="ChEBI" id="CHEBI:30616"/>
    </ligand>
</feature>
<dbReference type="PROSITE" id="PS51374">
    <property type="entry name" value="NDPK_LIKE"/>
    <property type="match status" value="1"/>
</dbReference>
<dbReference type="GO" id="GO:0005524">
    <property type="term" value="F:ATP binding"/>
    <property type="evidence" value="ECO:0007669"/>
    <property type="project" value="UniProtKB-UniRule"/>
</dbReference>
<evidence type="ECO:0000256" key="11">
    <source>
        <dbReference type="RuleBase" id="RU004011"/>
    </source>
</evidence>
<dbReference type="GO" id="GO:0046872">
    <property type="term" value="F:metal ion binding"/>
    <property type="evidence" value="ECO:0007669"/>
    <property type="project" value="UniProtKB-KW"/>
</dbReference>
<gene>
    <name evidence="9" type="primary">ndk</name>
    <name evidence="13" type="ordered locus">Bcell_1871</name>
</gene>
<proteinExistence type="inferred from homology"/>
<comment type="subunit">
    <text evidence="9">Homotetramer.</text>
</comment>
<keyword evidence="9" id="KW-0479">Metal-binding</keyword>
<evidence type="ECO:0000256" key="7">
    <source>
        <dbReference type="ARBA" id="ARBA00024802"/>
    </source>
</evidence>
<dbReference type="Pfam" id="PF00334">
    <property type="entry name" value="NDK"/>
    <property type="match status" value="1"/>
</dbReference>
<evidence type="ECO:0000256" key="4">
    <source>
        <dbReference type="ARBA" id="ARBA00022679"/>
    </source>
</evidence>
<sequence>MERTFIMVKPDGVQRNLVGSIISRFELKGFSLVGSKLLTVSNELAEAHYAEHKNRPFFGDLVNFITSGPVFAMVLEGDGVIAEARKMMGKTNPQEAMPGTIRGDFGIHMSRNVIHGSDSQESAQREISLFFRSDELVSYNKTISKWI</sequence>